<evidence type="ECO:0000256" key="1">
    <source>
        <dbReference type="SAM" id="MobiDB-lite"/>
    </source>
</evidence>
<dbReference type="RefSeq" id="WP_054345542.1">
    <property type="nucleotide sequence ID" value="NZ_CABHNX010000110.1"/>
</dbReference>
<feature type="compositionally biased region" description="Basic and acidic residues" evidence="1">
    <location>
        <begin position="56"/>
        <end position="75"/>
    </location>
</feature>
<accession>A0AAW6B3F0</accession>
<sequence>MAAKIVTEKSEIARLTKIYKNLPPNKFAVAQGLIVQAARLRVRLNQLWEDIQENGETERFTQSEKTEPYERERPAARLFTSTDKNYQAIIKQLNELTPPSSNEGKLKELMRDG</sequence>
<organism evidence="2 3">
    <name type="scientific">Clostridium symbiosum</name>
    <name type="common">Bacteroides symbiosus</name>
    <dbReference type="NCBI Taxonomy" id="1512"/>
    <lineage>
        <taxon>Bacteria</taxon>
        <taxon>Bacillati</taxon>
        <taxon>Bacillota</taxon>
        <taxon>Clostridia</taxon>
        <taxon>Lachnospirales</taxon>
        <taxon>Lachnospiraceae</taxon>
        <taxon>Otoolea</taxon>
    </lineage>
</organism>
<protein>
    <submittedName>
        <fullName evidence="2">Uncharacterized protein</fullName>
    </submittedName>
</protein>
<dbReference type="EMBL" id="JAQLGM010000084">
    <property type="protein sequence ID" value="MDB2002648.1"/>
    <property type="molecule type" value="Genomic_DNA"/>
</dbReference>
<gene>
    <name evidence="2" type="ORF">PM006_20810</name>
</gene>
<name>A0AAW6B3F0_CLOSY</name>
<feature type="region of interest" description="Disordered" evidence="1">
    <location>
        <begin position="55"/>
        <end position="77"/>
    </location>
</feature>
<reference evidence="2" key="1">
    <citation type="submission" date="2023-01" db="EMBL/GenBank/DDBJ databases">
        <title>Human gut microbiome strain richness.</title>
        <authorList>
            <person name="Chen-Liaw A."/>
        </authorList>
    </citation>
    <scope>NUCLEOTIDE SEQUENCE</scope>
    <source>
        <strain evidence="2">B1_m1001713B170214d0_201011</strain>
    </source>
</reference>
<evidence type="ECO:0000313" key="2">
    <source>
        <dbReference type="EMBL" id="MDB2002648.1"/>
    </source>
</evidence>
<dbReference type="AlphaFoldDB" id="A0AAW6B3F0"/>
<evidence type="ECO:0000313" key="3">
    <source>
        <dbReference type="Proteomes" id="UP001300871"/>
    </source>
</evidence>
<proteinExistence type="predicted"/>
<comment type="caution">
    <text evidence="2">The sequence shown here is derived from an EMBL/GenBank/DDBJ whole genome shotgun (WGS) entry which is preliminary data.</text>
</comment>
<dbReference type="Proteomes" id="UP001300871">
    <property type="component" value="Unassembled WGS sequence"/>
</dbReference>